<evidence type="ECO:0000313" key="2">
    <source>
        <dbReference type="Proteomes" id="UP000093514"/>
    </source>
</evidence>
<gene>
    <name evidence="1" type="ORF">U472_07010</name>
</gene>
<dbReference type="Gene3D" id="2.40.160.20">
    <property type="match status" value="1"/>
</dbReference>
<dbReference type="SUPFAM" id="SSF56935">
    <property type="entry name" value="Porins"/>
    <property type="match status" value="1"/>
</dbReference>
<reference evidence="2" key="1">
    <citation type="submission" date="2016-07" db="EMBL/GenBank/DDBJ databases">
        <authorList>
            <person name="Florea S."/>
            <person name="Webb J.S."/>
            <person name="Jaromczyk J."/>
            <person name="Schardl C.L."/>
        </authorList>
    </citation>
    <scope>NUCLEOTIDE SEQUENCE [LARGE SCALE GENOMIC DNA]</scope>
    <source>
        <strain evidence="2">Z6</strain>
    </source>
</reference>
<comment type="caution">
    <text evidence="1">The sequence shown here is derived from an EMBL/GenBank/DDBJ whole genome shotgun (WGS) entry which is preliminary data.</text>
</comment>
<dbReference type="Proteomes" id="UP000093514">
    <property type="component" value="Unassembled WGS sequence"/>
</dbReference>
<dbReference type="AlphaFoldDB" id="A0A1C0AAD2"/>
<sequence>MKKIIVALIALVLIVNFQLASYAENSLSFEILESDTSYKSLGGEFRFEDNWSLKGDYTFSRIDQYSINLNVNKLNFAVLNELFSTERLTTQLGIGYNYGSTQLSSNYFPDMNVSSKEHSISLIGTGEVALDEKLSAFGELSYNPKVKLNGRIKNSQSNTQISDSTKKYGAKMGIKIKLAENLTVRVGYSFTKYLPKDNTLNNVETANFDFKESDLKKSFNNDQSAIFLGLESNF</sequence>
<organism evidence="1 2">
    <name type="scientific">Orenia metallireducens</name>
    <dbReference type="NCBI Taxonomy" id="1413210"/>
    <lineage>
        <taxon>Bacteria</taxon>
        <taxon>Bacillati</taxon>
        <taxon>Bacillota</taxon>
        <taxon>Clostridia</taxon>
        <taxon>Halanaerobiales</taxon>
        <taxon>Halobacteroidaceae</taxon>
        <taxon>Orenia</taxon>
    </lineage>
</organism>
<dbReference type="EMBL" id="LWDV01000008">
    <property type="protein sequence ID" value="OCL27213.1"/>
    <property type="molecule type" value="Genomic_DNA"/>
</dbReference>
<keyword evidence="2" id="KW-1185">Reference proteome</keyword>
<dbReference type="RefSeq" id="WP_068716865.1">
    <property type="nucleotide sequence ID" value="NZ_LWDV01000008.1"/>
</dbReference>
<reference evidence="1 2" key="2">
    <citation type="submission" date="2016-08" db="EMBL/GenBank/DDBJ databases">
        <title>Orenia metallireducens sp. nov. strain Z6, a Novel Metal-reducing Firmicute from the Deep Subsurface.</title>
        <authorList>
            <person name="Maxim B.I."/>
            <person name="Kenneth K."/>
            <person name="Flynn T.M."/>
            <person name="Oloughlin E.J."/>
            <person name="Locke R.A."/>
            <person name="Weber J.R."/>
            <person name="Egan S.M."/>
            <person name="Mackie R.I."/>
            <person name="Cann I.K."/>
        </authorList>
    </citation>
    <scope>NUCLEOTIDE SEQUENCE [LARGE SCALE GENOMIC DNA]</scope>
    <source>
        <strain evidence="1 2">Z6</strain>
    </source>
</reference>
<accession>A0A1C0AAD2</accession>
<protein>
    <submittedName>
        <fullName evidence="1">Uncharacterized protein</fullName>
    </submittedName>
</protein>
<evidence type="ECO:0000313" key="1">
    <source>
        <dbReference type="EMBL" id="OCL27213.1"/>
    </source>
</evidence>
<proteinExistence type="predicted"/>
<dbReference type="OrthoDB" id="2112624at2"/>
<name>A0A1C0AAD2_9FIRM</name>